<dbReference type="SMART" id="SM00918">
    <property type="entry name" value="Lig_chan-Glu_bd"/>
    <property type="match status" value="1"/>
</dbReference>
<evidence type="ECO:0000256" key="4">
    <source>
        <dbReference type="ARBA" id="ARBA00022475"/>
    </source>
</evidence>
<dbReference type="Gene3D" id="3.40.190.10">
    <property type="entry name" value="Periplasmic binding protein-like II"/>
    <property type="match status" value="2"/>
</dbReference>
<dbReference type="Gene3D" id="3.40.50.2300">
    <property type="match status" value="2"/>
</dbReference>
<gene>
    <name evidence="19" type="ORF">PLOB_00034285</name>
</gene>
<evidence type="ECO:0000256" key="17">
    <source>
        <dbReference type="SAM" id="Phobius"/>
    </source>
</evidence>
<organism evidence="19 20">
    <name type="scientific">Porites lobata</name>
    <dbReference type="NCBI Taxonomy" id="104759"/>
    <lineage>
        <taxon>Eukaryota</taxon>
        <taxon>Metazoa</taxon>
        <taxon>Cnidaria</taxon>
        <taxon>Anthozoa</taxon>
        <taxon>Hexacorallia</taxon>
        <taxon>Scleractinia</taxon>
        <taxon>Fungiina</taxon>
        <taxon>Poritidae</taxon>
        <taxon>Porites</taxon>
    </lineage>
</organism>
<keyword evidence="15" id="KW-0407">Ion channel</keyword>
<protein>
    <recommendedName>
        <fullName evidence="18">BTB domain-containing protein</fullName>
    </recommendedName>
</protein>
<keyword evidence="6" id="KW-0677">Repeat</keyword>
<dbReference type="PRINTS" id="PR00177">
    <property type="entry name" value="NMDARECEPTOR"/>
</dbReference>
<dbReference type="InterPro" id="IPR019594">
    <property type="entry name" value="Glu/Gly-bd"/>
</dbReference>
<dbReference type="Pfam" id="PF24681">
    <property type="entry name" value="Kelch_KLHDC2_KLHL20_DRC7"/>
    <property type="match status" value="1"/>
</dbReference>
<dbReference type="Gene3D" id="2.120.10.80">
    <property type="entry name" value="Kelch-type beta propeller"/>
    <property type="match status" value="1"/>
</dbReference>
<keyword evidence="20" id="KW-1185">Reference proteome</keyword>
<accession>A0ABN8P5L2</accession>
<evidence type="ECO:0000313" key="19">
    <source>
        <dbReference type="EMBL" id="CAH3129794.1"/>
    </source>
</evidence>
<dbReference type="InterPro" id="IPR015915">
    <property type="entry name" value="Kelch-typ_b-propeller"/>
</dbReference>
<dbReference type="Gene3D" id="1.25.40.420">
    <property type="match status" value="1"/>
</dbReference>
<evidence type="ECO:0000256" key="2">
    <source>
        <dbReference type="ARBA" id="ARBA00022441"/>
    </source>
</evidence>
<feature type="transmembrane region" description="Helical" evidence="17">
    <location>
        <begin position="597"/>
        <end position="613"/>
    </location>
</feature>
<keyword evidence="9" id="KW-0406">Ion transport</keyword>
<evidence type="ECO:0000256" key="10">
    <source>
        <dbReference type="ARBA" id="ARBA00023136"/>
    </source>
</evidence>
<dbReference type="SMART" id="SM00225">
    <property type="entry name" value="BTB"/>
    <property type="match status" value="1"/>
</dbReference>
<evidence type="ECO:0000256" key="15">
    <source>
        <dbReference type="ARBA" id="ARBA00023303"/>
    </source>
</evidence>
<evidence type="ECO:0000256" key="1">
    <source>
        <dbReference type="ARBA" id="ARBA00004651"/>
    </source>
</evidence>
<dbReference type="SMART" id="SM00875">
    <property type="entry name" value="BACK"/>
    <property type="match status" value="1"/>
</dbReference>
<evidence type="ECO:0000313" key="20">
    <source>
        <dbReference type="Proteomes" id="UP001159405"/>
    </source>
</evidence>
<keyword evidence="7 17" id="KW-1133">Transmembrane helix</keyword>
<evidence type="ECO:0000256" key="5">
    <source>
        <dbReference type="ARBA" id="ARBA00022692"/>
    </source>
</evidence>
<evidence type="ECO:0000256" key="12">
    <source>
        <dbReference type="ARBA" id="ARBA00023180"/>
    </source>
</evidence>
<dbReference type="Pfam" id="PF00060">
    <property type="entry name" value="Lig_chan"/>
    <property type="match status" value="1"/>
</dbReference>
<keyword evidence="8" id="KW-0770">Synapse</keyword>
<keyword evidence="3" id="KW-0813">Transport</keyword>
<dbReference type="Gene3D" id="1.10.287.70">
    <property type="match status" value="1"/>
</dbReference>
<dbReference type="Proteomes" id="UP001159405">
    <property type="component" value="Unassembled WGS sequence"/>
</dbReference>
<feature type="transmembrane region" description="Helical" evidence="17">
    <location>
        <begin position="817"/>
        <end position="841"/>
    </location>
</feature>
<dbReference type="InterPro" id="IPR011333">
    <property type="entry name" value="SKP1/BTB/POZ_sf"/>
</dbReference>
<dbReference type="SMART" id="SM00079">
    <property type="entry name" value="PBPe"/>
    <property type="match status" value="1"/>
</dbReference>
<evidence type="ECO:0000259" key="18">
    <source>
        <dbReference type="PROSITE" id="PS50097"/>
    </source>
</evidence>
<evidence type="ECO:0000256" key="16">
    <source>
        <dbReference type="ARBA" id="ARBA00034100"/>
    </source>
</evidence>
<comment type="caution">
    <text evidence="19">The sequence shown here is derived from an EMBL/GenBank/DDBJ whole genome shotgun (WGS) entry which is preliminary data.</text>
</comment>
<dbReference type="InterPro" id="IPR000210">
    <property type="entry name" value="BTB/POZ_dom"/>
</dbReference>
<evidence type="ECO:0000256" key="3">
    <source>
        <dbReference type="ARBA" id="ARBA00022448"/>
    </source>
</evidence>
<dbReference type="InterPro" id="IPR001508">
    <property type="entry name" value="Iono_Glu_rcpt_met"/>
</dbReference>
<dbReference type="Pfam" id="PF00651">
    <property type="entry name" value="BTB"/>
    <property type="match status" value="1"/>
</dbReference>
<dbReference type="InterPro" id="IPR001320">
    <property type="entry name" value="Iontro_rcpt_C"/>
</dbReference>
<dbReference type="SUPFAM" id="SSF117281">
    <property type="entry name" value="Kelch motif"/>
    <property type="match status" value="1"/>
</dbReference>
<dbReference type="SUPFAM" id="SSF53850">
    <property type="entry name" value="Periplasmic binding protein-like II"/>
    <property type="match status" value="1"/>
</dbReference>
<dbReference type="Gene3D" id="3.30.710.10">
    <property type="entry name" value="Potassium Channel Kv1.1, Chain A"/>
    <property type="match status" value="1"/>
</dbReference>
<evidence type="ECO:0000256" key="9">
    <source>
        <dbReference type="ARBA" id="ARBA00023065"/>
    </source>
</evidence>
<keyword evidence="10 17" id="KW-0472">Membrane</keyword>
<comment type="subcellular location">
    <subcellularLocation>
        <location evidence="1">Cell membrane</location>
        <topology evidence="1">Multi-pass membrane protein</topology>
    </subcellularLocation>
    <subcellularLocation>
        <location evidence="16">Postsynaptic cell membrane</location>
    </subcellularLocation>
</comment>
<feature type="transmembrane region" description="Helical" evidence="17">
    <location>
        <begin position="633"/>
        <end position="654"/>
    </location>
</feature>
<keyword evidence="12" id="KW-0325">Glycoprotein</keyword>
<evidence type="ECO:0000256" key="7">
    <source>
        <dbReference type="ARBA" id="ARBA00022989"/>
    </source>
</evidence>
<dbReference type="EMBL" id="CALNXK010000047">
    <property type="protein sequence ID" value="CAH3129794.1"/>
    <property type="molecule type" value="Genomic_DNA"/>
</dbReference>
<dbReference type="PROSITE" id="PS50097">
    <property type="entry name" value="BTB"/>
    <property type="match status" value="1"/>
</dbReference>
<keyword evidence="2" id="KW-0880">Kelch repeat</keyword>
<dbReference type="InterPro" id="IPR028082">
    <property type="entry name" value="Peripla_BP_I"/>
</dbReference>
<evidence type="ECO:0000256" key="14">
    <source>
        <dbReference type="ARBA" id="ARBA00023286"/>
    </source>
</evidence>
<proteinExistence type="predicted"/>
<evidence type="ECO:0000256" key="8">
    <source>
        <dbReference type="ARBA" id="ARBA00023018"/>
    </source>
</evidence>
<dbReference type="InterPro" id="IPR015683">
    <property type="entry name" value="Ionotropic_Glu_rcpt"/>
</dbReference>
<keyword evidence="14" id="KW-1071">Ligand-gated ion channel</keyword>
<dbReference type="Pfam" id="PF01094">
    <property type="entry name" value="ANF_receptor"/>
    <property type="match status" value="1"/>
</dbReference>
<feature type="transmembrane region" description="Helical" evidence="17">
    <location>
        <begin position="549"/>
        <end position="576"/>
    </location>
</feature>
<keyword evidence="13" id="KW-0628">Postsynaptic cell membrane</keyword>
<dbReference type="InterPro" id="IPR011705">
    <property type="entry name" value="BACK"/>
</dbReference>
<dbReference type="Pfam" id="PF10613">
    <property type="entry name" value="Lig_chan-Glu_bd"/>
    <property type="match status" value="1"/>
</dbReference>
<evidence type="ECO:0000256" key="13">
    <source>
        <dbReference type="ARBA" id="ARBA00023257"/>
    </source>
</evidence>
<name>A0ABN8P5L2_9CNID</name>
<keyword evidence="4" id="KW-1003">Cell membrane</keyword>
<dbReference type="SMART" id="SM00612">
    <property type="entry name" value="Kelch"/>
    <property type="match status" value="4"/>
</dbReference>
<keyword evidence="11" id="KW-0675">Receptor</keyword>
<sequence length="1427" mass="160269">GVNYVKIGGVVCDEPNSKELLAFNLGVEYVNSDTSLLPNTILDAVINKTHWTDSFSNVNAVYEQIHSGVVAIIGPSTSSSVKASHPLCSGFRIPQIAPYATDPSFDFSPLSYRYLVRMSASDVTENHALADIISHFNWTRIAFLTSRSDYGLNGLVVLRDIASHKGWTLVAVESFQEHKNLSLVNATTQLLHIRSRGARIVVLNCIAGQVSVILRQANNLGMTDGWVWLVTNGAFAFDGLFESEGHIPQHLQGIVGVRHSFGQGKEHSNFDSMWKSKGYDTSLLDNDATVGHTFDSVLVLAQAIHHMLIDGYNITNTEGLQFSAHSGSGFNAFSPVGETLLKYISNVNSSGVMGPLNFNSNLSPVNAMFDIVNLRSFGFEKVGTWNDVDGLVMEEKKEILWPSGKTTIPVDTSLTMENQTLTIVTIEEAPFIIRKVSPADNGKYTLMGYCIDLIEKLQEKLKFSYDVYLVPDGNFGSQDPISKEWNGMVKEILQGRAQMIVASFTISSERQKVLDFTQPFIDLGLTALIKSINDDVDFFAFFKPFQRDLWLMIALTTFLIGVLLWFFSTFSPFGFYGRCVQIAHHKVPRENLKRRHTLRLANSIWSSLVYYVGQSADSLHPVSASGRITVAVWWFAILIMVSTYTANLAAFLTIKRFSSPINSIEDLAGQTLIPYGTVRNSQPQAFFESSTIPSFVTMWQYMKYHHTLVKNSHEGIDKVKGGNYAFVWDSIILQHTLHTVECGTLTTIGTLFGKIGYGIGLPKNSPYTKQLSQAILELRHSGFLDSLELKWLHAHGECKEEHVGVDSGTQLGLADMAGVFIIICAGVGLSFIVLVVEWLVASYASTKEHDPDAPKTLWNSLQTRRRNTWHDWRNRDDVPEMPRLISSLALGRMGRIVAQIAGFRERVRGKKVWPEKIVMEAKPKDQSEETANSPYFRSIFSAESSESSSQEISLPNSFRNETVRLMLEYFYAGKLRVNEEDCEEMLSLAYMLQVNKIVEEIQEFIVENLRASNCLKFQRLAHKLKLTDLKIKIGRFVDWNFKNLLKEPDFMEMSAEHLIEVVKSENLRVKREETVYEAIYRWFRQDVNVRTRNAESVFKEVRFHQIPSKYLTKEIVPNLCEKYGICVEQVRKALEQQTEGENGLVSKTDFARKPEDVLYVISNRTNLVERYDTVKSACVRCDEMSPVEHGESLSENRCALVVGQDLYCMSATKVEKFNVLERCWTRVAEGVDVHGSNICAGKDCIYVVGGRHKENGVCRLDLESLEWVDLPEMTTGRRSPGVAFLAGKLYVIGGHSPDGPLVSTERFDTKQQKWVTLKSLSMARFQLGACAVDGLVYAIGGRNNERSLDTIEVYDPKAKSWTLLNEKMAESRNDFGPAVRNHEIYCVGGRGVNSIESFDVVAKKWRNAGSTGENNFSISCVFYPPMQ</sequence>
<dbReference type="InterPro" id="IPR001828">
    <property type="entry name" value="ANF_lig-bd_rcpt"/>
</dbReference>
<dbReference type="SUPFAM" id="SSF53822">
    <property type="entry name" value="Periplasmic binding protein-like I"/>
    <property type="match status" value="1"/>
</dbReference>
<evidence type="ECO:0000256" key="11">
    <source>
        <dbReference type="ARBA" id="ARBA00023170"/>
    </source>
</evidence>
<keyword evidence="5 17" id="KW-0812">Transmembrane</keyword>
<evidence type="ECO:0000256" key="6">
    <source>
        <dbReference type="ARBA" id="ARBA00022737"/>
    </source>
</evidence>
<feature type="domain" description="BTB" evidence="18">
    <location>
        <begin position="930"/>
        <end position="979"/>
    </location>
</feature>
<dbReference type="PANTHER" id="PTHR18966">
    <property type="entry name" value="IONOTROPIC GLUTAMATE RECEPTOR"/>
    <property type="match status" value="1"/>
</dbReference>
<reference evidence="19 20" key="1">
    <citation type="submission" date="2022-05" db="EMBL/GenBank/DDBJ databases">
        <authorList>
            <consortium name="Genoscope - CEA"/>
            <person name="William W."/>
        </authorList>
    </citation>
    <scope>NUCLEOTIDE SEQUENCE [LARGE SCALE GENOMIC DNA]</scope>
</reference>
<feature type="non-terminal residue" evidence="19">
    <location>
        <position position="1"/>
    </location>
</feature>
<dbReference type="InterPro" id="IPR006652">
    <property type="entry name" value="Kelch_1"/>
</dbReference>
<dbReference type="SUPFAM" id="SSF54695">
    <property type="entry name" value="POZ domain"/>
    <property type="match status" value="1"/>
</dbReference>
<dbReference type="Pfam" id="PF07707">
    <property type="entry name" value="BACK"/>
    <property type="match status" value="1"/>
</dbReference>